<proteinExistence type="predicted"/>
<dbReference type="EMBL" id="FWXZ01000004">
    <property type="protein sequence ID" value="SMC71352.1"/>
    <property type="molecule type" value="Genomic_DNA"/>
</dbReference>
<name>A0AC61PMQ5_9FIRM</name>
<evidence type="ECO:0000313" key="1">
    <source>
        <dbReference type="EMBL" id="SMC71352.1"/>
    </source>
</evidence>
<accession>A0AC61PMQ5</accession>
<organism evidence="1 2">
    <name type="scientific">Aristaeella lactis</name>
    <dbReference type="NCBI Taxonomy" id="3046383"/>
    <lineage>
        <taxon>Bacteria</taxon>
        <taxon>Bacillati</taxon>
        <taxon>Bacillota</taxon>
        <taxon>Clostridia</taxon>
        <taxon>Eubacteriales</taxon>
        <taxon>Aristaeellaceae</taxon>
        <taxon>Aristaeella</taxon>
    </lineage>
</organism>
<protein>
    <submittedName>
        <fullName evidence="1">Uncharacterized protein</fullName>
    </submittedName>
</protein>
<evidence type="ECO:0000313" key="2">
    <source>
        <dbReference type="Proteomes" id="UP000192328"/>
    </source>
</evidence>
<comment type="caution">
    <text evidence="1">The sequence shown here is derived from an EMBL/GenBank/DDBJ whole genome shotgun (WGS) entry which is preliminary data.</text>
</comment>
<keyword evidence="2" id="KW-1185">Reference proteome</keyword>
<sequence length="377" mass="43570">MSKLVMAYWDCPVCGNKGIRGDVTNCPSCGRARGEVQFYMKGYTEGETREENERSDVEYLDEEQAKYVSKNPDWYCSFCNSLNSDNAEFCSNCGSSRADSEANYFEMLQKKKEREAAETAAQPQVSSSQQKPSRSPMKVLLVVLLAIIALFMWLNGNKTSGDLTVTSLQWARNINIEENRMYQESGWELPAGAEQTDARSELHHYDSVLSHYESVEVQRSRQVVDHYETYYTYTDNGNGTFTEVPHERPVYTTEYYTETVQQPVYQQIPRYQTKYYYNIWRWTPSRDVTASGEDHNTFWPEVELGENEREGQRTEAYTFTVEHRKNKGAPETYRLAESDWMNINVNDNLFITAKRTGAAPYISDEKGNKIADLIRIK</sequence>
<gene>
    <name evidence="1" type="ORF">SAMN06297397_2120</name>
</gene>
<dbReference type="Proteomes" id="UP000192328">
    <property type="component" value="Unassembled WGS sequence"/>
</dbReference>
<reference evidence="1" key="1">
    <citation type="submission" date="2017-04" db="EMBL/GenBank/DDBJ databases">
        <authorList>
            <person name="Varghese N."/>
            <person name="Submissions S."/>
        </authorList>
    </citation>
    <scope>NUCLEOTIDE SEQUENCE</scope>
    <source>
        <strain evidence="1">WTE2008</strain>
    </source>
</reference>